<evidence type="ECO:0000256" key="1">
    <source>
        <dbReference type="ARBA" id="ARBA00000815"/>
    </source>
</evidence>
<name>A0A955RID2_9BACT</name>
<dbReference type="GO" id="GO:0008253">
    <property type="term" value="F:5'-nucleotidase activity"/>
    <property type="evidence" value="ECO:0007669"/>
    <property type="project" value="UniProtKB-EC"/>
</dbReference>
<evidence type="ECO:0000256" key="4">
    <source>
        <dbReference type="ARBA" id="ARBA00022723"/>
    </source>
</evidence>
<comment type="similarity">
    <text evidence="2">Belongs to the SurE nucleotidase family.</text>
</comment>
<evidence type="ECO:0000256" key="3">
    <source>
        <dbReference type="ARBA" id="ARBA00012643"/>
    </source>
</evidence>
<sequence length="260" mass="29559">MNIKSILLTGDDGYDAIGTKLLVYLLKDKYDLKIAATRDHMSGVGGHIDFASGGKFWIKEVDGVEAFVVNKMPVDAIEAAQAHFNKKFDLILSGVNWTENVGPTLVSSGTFSAVVRGIGIDLADRGIAMSWRIPEKFKHIDPNDADLEMFKKYPGEMILRTLNYILDNELWNAEILNINFPTTDSEKYKFTKLLTHLERYYKYPIDLDYELGKFVYPGGLDIKETDNDFDAIALDQGYISITPCRRNYMNEELYQKLTEK</sequence>
<dbReference type="GO" id="GO:0046872">
    <property type="term" value="F:metal ion binding"/>
    <property type="evidence" value="ECO:0007669"/>
    <property type="project" value="UniProtKB-KW"/>
</dbReference>
<keyword evidence="5" id="KW-0378">Hydrolase</keyword>
<reference evidence="7" key="2">
    <citation type="journal article" date="2021" name="Microbiome">
        <title>Successional dynamics and alternative stable states in a saline activated sludge microbial community over 9 years.</title>
        <authorList>
            <person name="Wang Y."/>
            <person name="Ye J."/>
            <person name="Ju F."/>
            <person name="Liu L."/>
            <person name="Boyd J.A."/>
            <person name="Deng Y."/>
            <person name="Parks D.H."/>
            <person name="Jiang X."/>
            <person name="Yin X."/>
            <person name="Woodcroft B.J."/>
            <person name="Tyson G.W."/>
            <person name="Hugenholtz P."/>
            <person name="Polz M.F."/>
            <person name="Zhang T."/>
        </authorList>
    </citation>
    <scope>NUCLEOTIDE SEQUENCE</scope>
    <source>
        <strain evidence="7">HKST-UBA10</strain>
    </source>
</reference>
<dbReference type="AlphaFoldDB" id="A0A955RID2"/>
<dbReference type="Proteomes" id="UP000782843">
    <property type="component" value="Unassembled WGS sequence"/>
</dbReference>
<dbReference type="Pfam" id="PF01975">
    <property type="entry name" value="SurE"/>
    <property type="match status" value="1"/>
</dbReference>
<comment type="caution">
    <text evidence="7">The sequence shown here is derived from an EMBL/GenBank/DDBJ whole genome shotgun (WGS) entry which is preliminary data.</text>
</comment>
<evidence type="ECO:0000256" key="2">
    <source>
        <dbReference type="ARBA" id="ARBA00011062"/>
    </source>
</evidence>
<dbReference type="InterPro" id="IPR036523">
    <property type="entry name" value="SurE-like_sf"/>
</dbReference>
<evidence type="ECO:0000313" key="7">
    <source>
        <dbReference type="EMBL" id="MCA9382573.1"/>
    </source>
</evidence>
<evidence type="ECO:0000313" key="8">
    <source>
        <dbReference type="Proteomes" id="UP000782843"/>
    </source>
</evidence>
<dbReference type="Gene3D" id="3.40.1210.10">
    <property type="entry name" value="Survival protein SurE-like phosphatase/nucleotidase"/>
    <property type="match status" value="1"/>
</dbReference>
<dbReference type="SUPFAM" id="SSF64167">
    <property type="entry name" value="SurE-like"/>
    <property type="match status" value="1"/>
</dbReference>
<dbReference type="EMBL" id="JAGQLG010000169">
    <property type="protein sequence ID" value="MCA9382573.1"/>
    <property type="molecule type" value="Genomic_DNA"/>
</dbReference>
<accession>A0A955RID2</accession>
<reference evidence="7" key="1">
    <citation type="submission" date="2020-04" db="EMBL/GenBank/DDBJ databases">
        <authorList>
            <person name="Zhang T."/>
        </authorList>
    </citation>
    <scope>NUCLEOTIDE SEQUENCE</scope>
    <source>
        <strain evidence="7">HKST-UBA10</strain>
    </source>
</reference>
<evidence type="ECO:0000256" key="5">
    <source>
        <dbReference type="ARBA" id="ARBA00022801"/>
    </source>
</evidence>
<dbReference type="PANTHER" id="PTHR30457">
    <property type="entry name" value="5'-NUCLEOTIDASE SURE"/>
    <property type="match status" value="1"/>
</dbReference>
<feature type="domain" description="Survival protein SurE-like phosphatase/nucleotidase" evidence="6">
    <location>
        <begin position="6"/>
        <end position="195"/>
    </location>
</feature>
<protein>
    <recommendedName>
        <fullName evidence="3">5'-nucleotidase</fullName>
        <ecNumber evidence="3">3.1.3.5</ecNumber>
    </recommendedName>
</protein>
<dbReference type="EC" id="3.1.3.5" evidence="3"/>
<organism evidence="7 8">
    <name type="scientific">Candidatus Dojkabacteria bacterium</name>
    <dbReference type="NCBI Taxonomy" id="2099670"/>
    <lineage>
        <taxon>Bacteria</taxon>
        <taxon>Candidatus Dojkabacteria</taxon>
    </lineage>
</organism>
<keyword evidence="4" id="KW-0479">Metal-binding</keyword>
<dbReference type="InterPro" id="IPR030048">
    <property type="entry name" value="SurE"/>
</dbReference>
<dbReference type="InterPro" id="IPR002828">
    <property type="entry name" value="SurE-like_Pase/nucleotidase"/>
</dbReference>
<dbReference type="PANTHER" id="PTHR30457:SF0">
    <property type="entry name" value="PHOSPHATASE, PUTATIVE (AFU_ORTHOLOGUE AFUA_4G01070)-RELATED"/>
    <property type="match status" value="1"/>
</dbReference>
<comment type="catalytic activity">
    <reaction evidence="1">
        <text>a ribonucleoside 5'-phosphate + H2O = a ribonucleoside + phosphate</text>
        <dbReference type="Rhea" id="RHEA:12484"/>
        <dbReference type="ChEBI" id="CHEBI:15377"/>
        <dbReference type="ChEBI" id="CHEBI:18254"/>
        <dbReference type="ChEBI" id="CHEBI:43474"/>
        <dbReference type="ChEBI" id="CHEBI:58043"/>
        <dbReference type="EC" id="3.1.3.5"/>
    </reaction>
</comment>
<gene>
    <name evidence="7" type="ORF">KC660_04170</name>
</gene>
<evidence type="ECO:0000259" key="6">
    <source>
        <dbReference type="Pfam" id="PF01975"/>
    </source>
</evidence>
<proteinExistence type="inferred from homology"/>